<sequence length="235" mass="24009">MPPPDEPDIAAAELALGLLDGEERTAALRRLARDPDFAADVERWRDWFGALFADWPEVAAPQSLASRIEASLDGKAATPANDNMAWRRLALVASFAALLLLGVTVFELLRPLPAPVQIAVRMPAPAPAPLLAAIAPTGGGAPLAAAYDPARATVRITGALPVPAGRSAELWAIRGKEAPRSLGLVAGGPTRLVVPAAARQAIAADTVLAISIEPVGGSPTGLPTGPVVATGTLTG</sequence>
<proteinExistence type="predicted"/>
<accession>A0ABU8H4W2</accession>
<evidence type="ECO:0000313" key="3">
    <source>
        <dbReference type="Proteomes" id="UP001367771"/>
    </source>
</evidence>
<dbReference type="Pfam" id="PF10099">
    <property type="entry name" value="RskA_C"/>
    <property type="match status" value="1"/>
</dbReference>
<protein>
    <submittedName>
        <fullName evidence="2">Anti-sigma factor</fullName>
    </submittedName>
</protein>
<dbReference type="PANTHER" id="PTHR37461:SF1">
    <property type="entry name" value="ANTI-SIGMA-K FACTOR RSKA"/>
    <property type="match status" value="1"/>
</dbReference>
<comment type="caution">
    <text evidence="2">The sequence shown here is derived from an EMBL/GenBank/DDBJ whole genome shotgun (WGS) entry which is preliminary data.</text>
</comment>
<organism evidence="2 3">
    <name type="scientific">Sphingomonas kyungheensis</name>
    <dbReference type="NCBI Taxonomy" id="1069987"/>
    <lineage>
        <taxon>Bacteria</taxon>
        <taxon>Pseudomonadati</taxon>
        <taxon>Pseudomonadota</taxon>
        <taxon>Alphaproteobacteria</taxon>
        <taxon>Sphingomonadales</taxon>
        <taxon>Sphingomonadaceae</taxon>
        <taxon>Sphingomonas</taxon>
    </lineage>
</organism>
<evidence type="ECO:0000313" key="2">
    <source>
        <dbReference type="EMBL" id="MEI5688003.1"/>
    </source>
</evidence>
<dbReference type="EMBL" id="JBBBDM010000006">
    <property type="protein sequence ID" value="MEI5688003.1"/>
    <property type="molecule type" value="Genomic_DNA"/>
</dbReference>
<evidence type="ECO:0000259" key="1">
    <source>
        <dbReference type="Pfam" id="PF10099"/>
    </source>
</evidence>
<dbReference type="RefSeq" id="WP_336545567.1">
    <property type="nucleotide sequence ID" value="NZ_JBBBDM010000006.1"/>
</dbReference>
<gene>
    <name evidence="2" type="ORF">V8201_13010</name>
</gene>
<dbReference type="PANTHER" id="PTHR37461">
    <property type="entry name" value="ANTI-SIGMA-K FACTOR RSKA"/>
    <property type="match status" value="1"/>
</dbReference>
<feature type="domain" description="Anti-sigma K factor RskA C-terminal" evidence="1">
    <location>
        <begin position="93"/>
        <end position="227"/>
    </location>
</feature>
<dbReference type="InterPro" id="IPR051474">
    <property type="entry name" value="Anti-sigma-K/W_factor"/>
</dbReference>
<keyword evidence="3" id="KW-1185">Reference proteome</keyword>
<name>A0ABU8H4W2_9SPHN</name>
<reference evidence="2 3" key="1">
    <citation type="journal article" date="2013" name="Int. J. Syst. Evol. Microbiol.">
        <title>Sphingomonas kyungheensis sp. nov., a bacterium with ginsenoside-converting activity isolated from soil of a ginseng field.</title>
        <authorList>
            <person name="Son H.M."/>
            <person name="Yang J.E."/>
            <person name="Park Y."/>
            <person name="Han C.K."/>
            <person name="Kim S.G."/>
            <person name="Kook M."/>
            <person name="Yi T.H."/>
        </authorList>
    </citation>
    <scope>NUCLEOTIDE SEQUENCE [LARGE SCALE GENOMIC DNA]</scope>
    <source>
        <strain evidence="2 3">LMG 26582</strain>
    </source>
</reference>
<dbReference type="Proteomes" id="UP001367771">
    <property type="component" value="Unassembled WGS sequence"/>
</dbReference>
<dbReference type="InterPro" id="IPR018764">
    <property type="entry name" value="RskA_C"/>
</dbReference>